<proteinExistence type="predicted"/>
<dbReference type="Proteomes" id="UP001600894">
    <property type="component" value="Unassembled WGS sequence"/>
</dbReference>
<evidence type="ECO:0000256" key="1">
    <source>
        <dbReference type="ARBA" id="ARBA00023015"/>
    </source>
</evidence>
<dbReference type="SUPFAM" id="SSF46689">
    <property type="entry name" value="Homeodomain-like"/>
    <property type="match status" value="2"/>
</dbReference>
<organism evidence="5 6">
    <name type="scientific">Enterocloster alcoholdehydrogenati</name>
    <dbReference type="NCBI Taxonomy" id="2547410"/>
    <lineage>
        <taxon>Bacteria</taxon>
        <taxon>Bacillati</taxon>
        <taxon>Bacillota</taxon>
        <taxon>Clostridia</taxon>
        <taxon>Lachnospirales</taxon>
        <taxon>Lachnospiraceae</taxon>
        <taxon>Enterocloster</taxon>
    </lineage>
</organism>
<feature type="domain" description="HTH araC/xylS-type" evidence="4">
    <location>
        <begin position="301"/>
        <end position="399"/>
    </location>
</feature>
<sequence>MLIDAMTALRKLMAVYNVQVTPVKPPFAELKQFDLGLRAGLAPGFDWQKFGEDLLSDIRPGTLTYGEDSFQMVYAVFCPPGEESNGEGCIIGPWQREVKTAEQLFWTEKELGSQTAAIVREYCSNIPSAGVEFEQVILTAVGMMFPEGELKAVYENHYLPFYFRPDQKYFNEPMARQEISFVMLEQRYRTENQLLDAVAAGDEETAEKISQQMNRYNYGGRFQGDVMAVRHKLIILNTLFRKSIEHCGIHPYYIDEISARFAVRIQNMTLEEDRELIQEMIREYCAYVTKYSLENYSSVVQNAIHQICFHLNGTLSLKRLAELCHISPNYLSNLFKQETGVTVTDYINTQRIQLAAKRLCTSNISIADAAEEVGILDVNYFTKLFKKVFGITPTSYRKENASRKREKRADQNA</sequence>
<dbReference type="Gene3D" id="1.10.10.60">
    <property type="entry name" value="Homeodomain-like"/>
    <property type="match status" value="2"/>
</dbReference>
<dbReference type="InterPro" id="IPR020449">
    <property type="entry name" value="Tscrpt_reg_AraC-type_HTH"/>
</dbReference>
<keyword evidence="1" id="KW-0805">Transcription regulation</keyword>
<dbReference type="InterPro" id="IPR018062">
    <property type="entry name" value="HTH_AraC-typ_CS"/>
</dbReference>
<dbReference type="PROSITE" id="PS00041">
    <property type="entry name" value="HTH_ARAC_FAMILY_1"/>
    <property type="match status" value="1"/>
</dbReference>
<dbReference type="PANTHER" id="PTHR43280:SF28">
    <property type="entry name" value="HTH-TYPE TRANSCRIPTIONAL ACTIVATOR RHAS"/>
    <property type="match status" value="1"/>
</dbReference>
<dbReference type="PANTHER" id="PTHR43280">
    <property type="entry name" value="ARAC-FAMILY TRANSCRIPTIONAL REGULATOR"/>
    <property type="match status" value="1"/>
</dbReference>
<keyword evidence="2" id="KW-0238">DNA-binding</keyword>
<reference evidence="5 6" key="1">
    <citation type="submission" date="2024-04" db="EMBL/GenBank/DDBJ databases">
        <title>Defined microbial consortia suppress multidrug-resistant proinflammatory Enterobacteriaceae via ecological control.</title>
        <authorList>
            <person name="Furuichi M."/>
            <person name="Kawaguchi T."/>
            <person name="Pust M."/>
            <person name="Yasuma K."/>
            <person name="Plichta D."/>
            <person name="Hasegawa N."/>
            <person name="Ohya T."/>
            <person name="Bhattarai S."/>
            <person name="Sasajima S."/>
            <person name="Aoto Y."/>
            <person name="Tuganbaev T."/>
            <person name="Yaginuma M."/>
            <person name="Ueda M."/>
            <person name="Okahashi N."/>
            <person name="Amafuji K."/>
            <person name="Kiridooshi Y."/>
            <person name="Sugita K."/>
            <person name="Strazar M."/>
            <person name="Skelly A."/>
            <person name="Suda W."/>
            <person name="Hattori M."/>
            <person name="Nakamoto N."/>
            <person name="Caballero S."/>
            <person name="Norman J."/>
            <person name="Olle B."/>
            <person name="Tanoue T."/>
            <person name="Arita M."/>
            <person name="Bucci V."/>
            <person name="Atarashi K."/>
            <person name="Xavier R."/>
            <person name="Honda K."/>
        </authorList>
    </citation>
    <scope>NUCLEOTIDE SEQUENCE [LARGE SCALE GENOMIC DNA]</scope>
    <source>
        <strain evidence="6">f13</strain>
    </source>
</reference>
<comment type="caution">
    <text evidence="5">The sequence shown here is derived from an EMBL/GenBank/DDBJ whole genome shotgun (WGS) entry which is preliminary data.</text>
</comment>
<protein>
    <recommendedName>
        <fullName evidence="4">HTH araC/xylS-type domain-containing protein</fullName>
    </recommendedName>
</protein>
<evidence type="ECO:0000256" key="2">
    <source>
        <dbReference type="ARBA" id="ARBA00023125"/>
    </source>
</evidence>
<evidence type="ECO:0000313" key="5">
    <source>
        <dbReference type="EMBL" id="GAA6268388.1"/>
    </source>
</evidence>
<dbReference type="PROSITE" id="PS01124">
    <property type="entry name" value="HTH_ARAC_FAMILY_2"/>
    <property type="match status" value="1"/>
</dbReference>
<dbReference type="PRINTS" id="PR00032">
    <property type="entry name" value="HTHARAC"/>
</dbReference>
<name>A0ABQ0AWJ1_9FIRM</name>
<dbReference type="SMART" id="SM00342">
    <property type="entry name" value="HTH_ARAC"/>
    <property type="match status" value="1"/>
</dbReference>
<dbReference type="InterPro" id="IPR009057">
    <property type="entry name" value="Homeodomain-like_sf"/>
</dbReference>
<dbReference type="RefSeq" id="WP_176253682.1">
    <property type="nucleotide sequence ID" value="NZ_BAABXL010000001.1"/>
</dbReference>
<keyword evidence="3" id="KW-0804">Transcription</keyword>
<accession>A0ABQ0AWJ1</accession>
<dbReference type="EMBL" id="BAABXL010000001">
    <property type="protein sequence ID" value="GAA6268388.1"/>
    <property type="molecule type" value="Genomic_DNA"/>
</dbReference>
<dbReference type="Pfam" id="PF12833">
    <property type="entry name" value="HTH_18"/>
    <property type="match status" value="1"/>
</dbReference>
<evidence type="ECO:0000259" key="4">
    <source>
        <dbReference type="PROSITE" id="PS01124"/>
    </source>
</evidence>
<gene>
    <name evidence="5" type="ORF">F130042H8_14480</name>
</gene>
<evidence type="ECO:0000313" key="6">
    <source>
        <dbReference type="Proteomes" id="UP001600894"/>
    </source>
</evidence>
<evidence type="ECO:0000256" key="3">
    <source>
        <dbReference type="ARBA" id="ARBA00023163"/>
    </source>
</evidence>
<keyword evidence="6" id="KW-1185">Reference proteome</keyword>
<dbReference type="InterPro" id="IPR018060">
    <property type="entry name" value="HTH_AraC"/>
</dbReference>